<sequence>MKAVVDAESLLNTNNVRHGDMHPRNILALNQTETLNSGQRIVVIVDFGKSSVGRILFNEEEERYLPRVEISPLLRRCFAGIRPGVFGMLLMNGLTGIGKFGLRIPMQGHGRQ</sequence>
<evidence type="ECO:0000313" key="2">
    <source>
        <dbReference type="EMBL" id="KKZ60626.1"/>
    </source>
</evidence>
<dbReference type="PROSITE" id="PS50011">
    <property type="entry name" value="PROTEIN_KINASE_DOM"/>
    <property type="match status" value="1"/>
</dbReference>
<dbReference type="VEuPathDB" id="FungiDB:EMCG_04699"/>
<dbReference type="Proteomes" id="UP000034164">
    <property type="component" value="Unassembled WGS sequence"/>
</dbReference>
<feature type="domain" description="Protein kinase" evidence="1">
    <location>
        <begin position="1"/>
        <end position="112"/>
    </location>
</feature>
<dbReference type="AlphaFoldDB" id="A0A0G2J760"/>
<dbReference type="GO" id="GO:0004672">
    <property type="term" value="F:protein kinase activity"/>
    <property type="evidence" value="ECO:0007669"/>
    <property type="project" value="InterPro"/>
</dbReference>
<proteinExistence type="predicted"/>
<name>A0A0G2J760_9EURO</name>
<dbReference type="EMBL" id="LCZI01001515">
    <property type="protein sequence ID" value="KKZ60626.1"/>
    <property type="molecule type" value="Genomic_DNA"/>
</dbReference>
<gene>
    <name evidence="2" type="ORF">EMCG_04699</name>
</gene>
<dbReference type="InterPro" id="IPR011009">
    <property type="entry name" value="Kinase-like_dom_sf"/>
</dbReference>
<reference evidence="3" key="1">
    <citation type="journal article" date="2015" name="PLoS Genet.">
        <title>The dynamic genome and transcriptome of the human fungal pathogen Blastomyces and close relative Emmonsia.</title>
        <authorList>
            <person name="Munoz J.F."/>
            <person name="Gauthier G.M."/>
            <person name="Desjardins C.A."/>
            <person name="Gallo J.E."/>
            <person name="Holder J."/>
            <person name="Sullivan T.D."/>
            <person name="Marty A.J."/>
            <person name="Carmen J.C."/>
            <person name="Chen Z."/>
            <person name="Ding L."/>
            <person name="Gujja S."/>
            <person name="Magrini V."/>
            <person name="Misas E."/>
            <person name="Mitreva M."/>
            <person name="Priest M."/>
            <person name="Saif S."/>
            <person name="Whiston E.A."/>
            <person name="Young S."/>
            <person name="Zeng Q."/>
            <person name="Goldman W.E."/>
            <person name="Mardis E.R."/>
            <person name="Taylor J.W."/>
            <person name="McEwen J.G."/>
            <person name="Clay O.K."/>
            <person name="Klein B.S."/>
            <person name="Cuomo C.A."/>
        </authorList>
    </citation>
    <scope>NUCLEOTIDE SEQUENCE [LARGE SCALE GENOMIC DNA]</scope>
    <source>
        <strain evidence="3">UAMH 3008</strain>
    </source>
</reference>
<dbReference type="SUPFAM" id="SSF56112">
    <property type="entry name" value="Protein kinase-like (PK-like)"/>
    <property type="match status" value="1"/>
</dbReference>
<dbReference type="InterPro" id="IPR000719">
    <property type="entry name" value="Prot_kinase_dom"/>
</dbReference>
<accession>A0A0G2J760</accession>
<dbReference type="Gene3D" id="1.10.510.10">
    <property type="entry name" value="Transferase(Phosphotransferase) domain 1"/>
    <property type="match status" value="1"/>
</dbReference>
<dbReference type="GO" id="GO:0005524">
    <property type="term" value="F:ATP binding"/>
    <property type="evidence" value="ECO:0007669"/>
    <property type="project" value="InterPro"/>
</dbReference>
<evidence type="ECO:0000313" key="3">
    <source>
        <dbReference type="Proteomes" id="UP000034164"/>
    </source>
</evidence>
<protein>
    <recommendedName>
        <fullName evidence="1">Protein kinase domain-containing protein</fullName>
    </recommendedName>
</protein>
<evidence type="ECO:0000259" key="1">
    <source>
        <dbReference type="PROSITE" id="PS50011"/>
    </source>
</evidence>
<organism evidence="2 3">
    <name type="scientific">[Emmonsia] crescens</name>
    <dbReference type="NCBI Taxonomy" id="73230"/>
    <lineage>
        <taxon>Eukaryota</taxon>
        <taxon>Fungi</taxon>
        <taxon>Dikarya</taxon>
        <taxon>Ascomycota</taxon>
        <taxon>Pezizomycotina</taxon>
        <taxon>Eurotiomycetes</taxon>
        <taxon>Eurotiomycetidae</taxon>
        <taxon>Onygenales</taxon>
        <taxon>Ajellomycetaceae</taxon>
        <taxon>Emergomyces</taxon>
    </lineage>
</organism>
<dbReference type="OrthoDB" id="4267316at2759"/>
<comment type="caution">
    <text evidence="2">The sequence shown here is derived from an EMBL/GenBank/DDBJ whole genome shotgun (WGS) entry which is preliminary data.</text>
</comment>